<dbReference type="AlphaFoldDB" id="A0A9D1D536"/>
<dbReference type="PROSITE" id="PS50960">
    <property type="entry name" value="HTH_PSQ"/>
    <property type="match status" value="1"/>
</dbReference>
<name>A0A9D1D536_9ACTN</name>
<sequence>MRDPKHPRRFTEEFKRQVVALYDGGKPASEIMREYDLGKSTFQRWVKRVHETGSTRAADNRTPEESRILELERENARLRMEVDVLKQAAPMFARK</sequence>
<accession>A0A9D1D536</accession>
<reference evidence="2" key="1">
    <citation type="submission" date="2020-10" db="EMBL/GenBank/DDBJ databases">
        <authorList>
            <person name="Gilroy R."/>
        </authorList>
    </citation>
    <scope>NUCLEOTIDE SEQUENCE</scope>
    <source>
        <strain evidence="2">ChiGjej1B1-2707</strain>
    </source>
</reference>
<dbReference type="InterPro" id="IPR002514">
    <property type="entry name" value="Transposase_8"/>
</dbReference>
<dbReference type="Pfam" id="PF01527">
    <property type="entry name" value="HTH_Tnp_1"/>
    <property type="match status" value="1"/>
</dbReference>
<dbReference type="InterPro" id="IPR007889">
    <property type="entry name" value="HTH_Psq"/>
</dbReference>
<dbReference type="GO" id="GO:0006313">
    <property type="term" value="P:DNA transposition"/>
    <property type="evidence" value="ECO:0007669"/>
    <property type="project" value="InterPro"/>
</dbReference>
<organism evidence="2 3">
    <name type="scientific">Candidatus Aveggerthella stercoripullorum</name>
    <dbReference type="NCBI Taxonomy" id="2840688"/>
    <lineage>
        <taxon>Bacteria</taxon>
        <taxon>Bacillati</taxon>
        <taxon>Actinomycetota</taxon>
        <taxon>Coriobacteriia</taxon>
        <taxon>Eggerthellales</taxon>
        <taxon>Eggerthellaceae</taxon>
        <taxon>Eggerthellaceae incertae sedis</taxon>
        <taxon>Candidatus Aveggerthella</taxon>
    </lineage>
</organism>
<dbReference type="GO" id="GO:0004803">
    <property type="term" value="F:transposase activity"/>
    <property type="evidence" value="ECO:0007669"/>
    <property type="project" value="InterPro"/>
</dbReference>
<dbReference type="GO" id="GO:0003677">
    <property type="term" value="F:DNA binding"/>
    <property type="evidence" value="ECO:0007669"/>
    <property type="project" value="InterPro"/>
</dbReference>
<reference evidence="2" key="2">
    <citation type="journal article" date="2021" name="PeerJ">
        <title>Extensive microbial diversity within the chicken gut microbiome revealed by metagenomics and culture.</title>
        <authorList>
            <person name="Gilroy R."/>
            <person name="Ravi A."/>
            <person name="Getino M."/>
            <person name="Pursley I."/>
            <person name="Horton D.L."/>
            <person name="Alikhan N.F."/>
            <person name="Baker D."/>
            <person name="Gharbi K."/>
            <person name="Hall N."/>
            <person name="Watson M."/>
            <person name="Adriaenssens E.M."/>
            <person name="Foster-Nyarko E."/>
            <person name="Jarju S."/>
            <person name="Secka A."/>
            <person name="Antonio M."/>
            <person name="Oren A."/>
            <person name="Chaudhuri R.R."/>
            <person name="La Ragione R."/>
            <person name="Hildebrand F."/>
            <person name="Pallen M.J."/>
        </authorList>
    </citation>
    <scope>NUCLEOTIDE SEQUENCE</scope>
    <source>
        <strain evidence="2">ChiGjej1B1-2707</strain>
    </source>
</reference>
<proteinExistence type="predicted"/>
<evidence type="ECO:0000259" key="1">
    <source>
        <dbReference type="PROSITE" id="PS50960"/>
    </source>
</evidence>
<dbReference type="SUPFAM" id="SSF46689">
    <property type="entry name" value="Homeodomain-like"/>
    <property type="match status" value="1"/>
</dbReference>
<protein>
    <submittedName>
        <fullName evidence="2">Transposase</fullName>
    </submittedName>
</protein>
<dbReference type="InterPro" id="IPR009057">
    <property type="entry name" value="Homeodomain-like_sf"/>
</dbReference>
<feature type="domain" description="HTH psq-type" evidence="1">
    <location>
        <begin position="1"/>
        <end position="52"/>
    </location>
</feature>
<dbReference type="EMBL" id="DVGB01000097">
    <property type="protein sequence ID" value="HIR02192.1"/>
    <property type="molecule type" value="Genomic_DNA"/>
</dbReference>
<dbReference type="Gene3D" id="1.10.10.60">
    <property type="entry name" value="Homeodomain-like"/>
    <property type="match status" value="1"/>
</dbReference>
<evidence type="ECO:0000313" key="2">
    <source>
        <dbReference type="EMBL" id="HIR02192.1"/>
    </source>
</evidence>
<gene>
    <name evidence="2" type="ORF">IAA69_08040</name>
</gene>
<evidence type="ECO:0000313" key="3">
    <source>
        <dbReference type="Proteomes" id="UP000824261"/>
    </source>
</evidence>
<comment type="caution">
    <text evidence="2">The sequence shown here is derived from an EMBL/GenBank/DDBJ whole genome shotgun (WGS) entry which is preliminary data.</text>
</comment>
<dbReference type="Proteomes" id="UP000824261">
    <property type="component" value="Unassembled WGS sequence"/>
</dbReference>